<accession>A0A1D8AR64</accession>
<dbReference type="InterPro" id="IPR007296">
    <property type="entry name" value="DUF403"/>
</dbReference>
<feature type="region of interest" description="Disordered" evidence="1">
    <location>
        <begin position="324"/>
        <end position="347"/>
    </location>
</feature>
<organism evidence="3 4">
    <name type="scientific">Lacunisphaera limnophila</name>
    <dbReference type="NCBI Taxonomy" id="1838286"/>
    <lineage>
        <taxon>Bacteria</taxon>
        <taxon>Pseudomonadati</taxon>
        <taxon>Verrucomicrobiota</taxon>
        <taxon>Opitutia</taxon>
        <taxon>Opitutales</taxon>
        <taxon>Opitutaceae</taxon>
        <taxon>Lacunisphaera</taxon>
    </lineage>
</organism>
<evidence type="ECO:0000259" key="2">
    <source>
        <dbReference type="Pfam" id="PF04168"/>
    </source>
</evidence>
<dbReference type="Pfam" id="PF04168">
    <property type="entry name" value="Alpha-E"/>
    <property type="match status" value="1"/>
</dbReference>
<gene>
    <name evidence="3" type="ORF">Verru16b_00424</name>
</gene>
<feature type="domain" description="DUF403" evidence="2">
    <location>
        <begin position="1"/>
        <end position="316"/>
    </location>
</feature>
<proteinExistence type="predicted"/>
<dbReference type="AlphaFoldDB" id="A0A1D8AR64"/>
<dbReference type="RefSeq" id="WP_069960740.1">
    <property type="nucleotide sequence ID" value="NZ_CP016094.1"/>
</dbReference>
<evidence type="ECO:0000313" key="4">
    <source>
        <dbReference type="Proteomes" id="UP000095228"/>
    </source>
</evidence>
<dbReference type="Proteomes" id="UP000095228">
    <property type="component" value="Chromosome"/>
</dbReference>
<keyword evidence="4" id="KW-1185">Reference proteome</keyword>
<evidence type="ECO:0000313" key="3">
    <source>
        <dbReference type="EMBL" id="AOS43381.1"/>
    </source>
</evidence>
<reference evidence="3 4" key="1">
    <citation type="submission" date="2016-06" db="EMBL/GenBank/DDBJ databases">
        <title>Three novel species with peptidoglycan cell walls form the new genus Lacunisphaera gen. nov. in the family Opitutaceae of the verrucomicrobial subdivision 4.</title>
        <authorList>
            <person name="Rast P."/>
            <person name="Gloeckner I."/>
            <person name="Jogler M."/>
            <person name="Boedeker C."/>
            <person name="Jeske O."/>
            <person name="Wiegand S."/>
            <person name="Reinhardt R."/>
            <person name="Schumann P."/>
            <person name="Rohde M."/>
            <person name="Spring S."/>
            <person name="Gloeckner F.O."/>
            <person name="Jogler C."/>
        </authorList>
    </citation>
    <scope>NUCLEOTIDE SEQUENCE [LARGE SCALE GENOMIC DNA]</scope>
    <source>
        <strain evidence="3 4">IG16b</strain>
    </source>
</reference>
<dbReference type="PATRIC" id="fig|1838286.3.peg.432"/>
<dbReference type="STRING" id="1838286.Verru16b_00424"/>
<evidence type="ECO:0000256" key="1">
    <source>
        <dbReference type="SAM" id="MobiDB-lite"/>
    </source>
</evidence>
<dbReference type="InterPro" id="IPR051680">
    <property type="entry name" value="ATP-dep_Glu-Cys_Ligase-2"/>
</dbReference>
<protein>
    <recommendedName>
        <fullName evidence="2">DUF403 domain-containing protein</fullName>
    </recommendedName>
</protein>
<dbReference type="EMBL" id="CP016094">
    <property type="protein sequence ID" value="AOS43381.1"/>
    <property type="molecule type" value="Genomic_DNA"/>
</dbReference>
<dbReference type="PANTHER" id="PTHR34595">
    <property type="entry name" value="BLR5612 PROTEIN"/>
    <property type="match status" value="1"/>
</dbReference>
<dbReference type="KEGG" id="obg:Verru16b_00424"/>
<sequence length="347" mass="39603">MLSRVANSLYWMSRYIERAESIARLVDVNLQMLLDFRNLDDATLNAHWMPIVQSSGDEELFRKLYPKTTGQTVTDFMVFNPANPNSIYSSIGQARENARMVRDQIAVELWEEINRIYLFLNSPRAKKEWRESPSDFFHTIRNASLLLQGLTDATIVRNEGWFFIQVGRYLERADKTSRILDVRHASLPPRGAPDAPSQTDALGWSAVLRSCSAWDAYKALYGAEVQPALVAEFLLLTDDFPRSVRFSVRHLNTVLRRISGVHEGRFSNEAEKLAGRLLAELQFSTADDIFEVGLHNYIDILQGKLNAIGEALFQAYIFQPFQTPDENELRQQEEQQQQQTGPAADLS</sequence>
<name>A0A1D8AR64_9BACT</name>
<dbReference type="OrthoDB" id="9803532at2"/>
<dbReference type="PANTHER" id="PTHR34595:SF7">
    <property type="entry name" value="SLL1039 PROTEIN"/>
    <property type="match status" value="1"/>
</dbReference>